<gene>
    <name evidence="4" type="ORF">FFLO_00803</name>
</gene>
<proteinExistence type="predicted"/>
<dbReference type="SMART" id="SM00055">
    <property type="entry name" value="FCH"/>
    <property type="match status" value="1"/>
</dbReference>
<dbReference type="GO" id="GO:0005737">
    <property type="term" value="C:cytoplasm"/>
    <property type="evidence" value="ECO:0007669"/>
    <property type="project" value="TreeGrafter"/>
</dbReference>
<protein>
    <recommendedName>
        <fullName evidence="6">Rho-GAP domain-containing protein</fullName>
    </recommendedName>
</protein>
<dbReference type="PANTHER" id="PTHR23065">
    <property type="entry name" value="PROLINE-SERINE-THREONINE PHOSPHATASE INTERACTING PROTEIN 1"/>
    <property type="match status" value="1"/>
</dbReference>
<dbReference type="InterPro" id="IPR000591">
    <property type="entry name" value="DEP_dom"/>
</dbReference>
<feature type="domain" description="Rho-GAP" evidence="3">
    <location>
        <begin position="645"/>
        <end position="851"/>
    </location>
</feature>
<feature type="compositionally biased region" description="Basic and acidic residues" evidence="1">
    <location>
        <begin position="262"/>
        <end position="271"/>
    </location>
</feature>
<evidence type="ECO:0000259" key="2">
    <source>
        <dbReference type="PROSITE" id="PS50186"/>
    </source>
</evidence>
<accession>A0A8K0JR87</accession>
<organism evidence="4 5">
    <name type="scientific">Filobasidium floriforme</name>
    <dbReference type="NCBI Taxonomy" id="5210"/>
    <lineage>
        <taxon>Eukaryota</taxon>
        <taxon>Fungi</taxon>
        <taxon>Dikarya</taxon>
        <taxon>Basidiomycota</taxon>
        <taxon>Agaricomycotina</taxon>
        <taxon>Tremellomycetes</taxon>
        <taxon>Filobasidiales</taxon>
        <taxon>Filobasidiaceae</taxon>
        <taxon>Filobasidium</taxon>
    </lineage>
</organism>
<evidence type="ECO:0008006" key="6">
    <source>
        <dbReference type="Google" id="ProtNLM"/>
    </source>
</evidence>
<feature type="region of interest" description="Disordered" evidence="1">
    <location>
        <begin position="959"/>
        <end position="1124"/>
    </location>
</feature>
<evidence type="ECO:0000313" key="5">
    <source>
        <dbReference type="Proteomes" id="UP000812966"/>
    </source>
</evidence>
<reference evidence="4" key="1">
    <citation type="submission" date="2020-04" db="EMBL/GenBank/DDBJ databases">
        <title>Analysis of mating type loci in Filobasidium floriforme.</title>
        <authorList>
            <person name="Nowrousian M."/>
        </authorList>
    </citation>
    <scope>NUCLEOTIDE SEQUENCE</scope>
    <source>
        <strain evidence="4">CBS 6242</strain>
    </source>
</reference>
<evidence type="ECO:0000313" key="4">
    <source>
        <dbReference type="EMBL" id="KAG7571291.1"/>
    </source>
</evidence>
<dbReference type="Gene3D" id="1.10.10.10">
    <property type="entry name" value="Winged helix-like DNA-binding domain superfamily/Winged helix DNA-binding domain"/>
    <property type="match status" value="1"/>
</dbReference>
<sequence>MPAPILLPPSFQNSFWSQDDFRTGMEVLFGKLEQGCLENQEVITFIKAQAAAHHSLAESLSTSRSYPTFTSSLSTGLSASLAQSFAHLQTLSQRQASQHASIADDLERRVLEGFIRWANVHEMRTRMASQEVLGYVPKPFEERGSGKNKGEGSLVGDYGKLVLEVAKLRQTYLVKANHADDLEEEARFHTTIASPKKDTFTPEPRPSSPRLQALASPRSSQFSSSASTGSGLKRTGTVAERISEKLRLASVSRSAAAMESMMIKEESEPRPESSNGTGEKLLPAPPMHNDPPARPKSVNGIVTSGLTSTDPSAPLLLAGLSLPLPGLVAILTDFARHLSLTLPPTPIGEKGKAKGDEGELRSRTRTTIFGTFDESFSGAELVDWLLSKLEGFAGQMNRAEEAGSELLRWGLIGRIGVGRGWEAGDETFYVLKDSATEDSPFAIEALRNHIHALTATVRGVSGPAAVSDNAPPSPSKGASPSVPTLATASSMLQNYLPQALKNASMNGEAGHVKARREAKAADEEYREALGELEDMRLGIEARLESGMGQWEGWERERLKAVKTVLSQYEMVVAQIPKRLHEVSTGVKVAVEAYKPEADLLALIEGSRTGNFRPKAHIYDSLDSDDYDVTFGIDLRKWGGQQGWKAIMRKEATEGSPRESIPHVLTALLQGLEEKYNDVSDEVRRKSWLYLVSLGEVHPLRELINDPHVPTQEMIKEVKKFNPPVIAATIKLWLLELSPPILGYDCYESMKTFYKKGDERNSSTEDAPQPLVDMLAKLSSPQILVLDAILAHFNALITNTKTEESNDAYITKLSLSVGRHFLRPQVETVHTLQDHTPSRLFGELLRKRHQLLPSLVERARKTLDRPMPQRKATRPVDQRISRSKLSVSGEDGREILRGQVPRTPSRSSIPSVHGREGSSLGSHEEEVQTPQDPVITQEAGRTITDQEDFQAAALASPIATSMVDDQKSSYAPTAEPESMPAEPFKQATATPIEVQATPAQEVASESQAAPVGPEVETDAADVVLSLDGERNGFAGSGARLSRKRPVSKDLDQPIQEGDSTLRRTGSGETSKVRGPRLATRGPRPVPSKIVAELSSPTSPRPSSPSIRDRIANLENKANSGGDRFV</sequence>
<dbReference type="EMBL" id="JABELV010000009">
    <property type="protein sequence ID" value="KAG7571291.1"/>
    <property type="molecule type" value="Genomic_DNA"/>
</dbReference>
<dbReference type="PROSITE" id="PS50238">
    <property type="entry name" value="RHOGAP"/>
    <property type="match status" value="1"/>
</dbReference>
<dbReference type="InterPro" id="IPR001060">
    <property type="entry name" value="FCH_dom"/>
</dbReference>
<dbReference type="InterPro" id="IPR008936">
    <property type="entry name" value="Rho_GTPase_activation_prot"/>
</dbReference>
<dbReference type="SUPFAM" id="SSF48350">
    <property type="entry name" value="GTPase activation domain, GAP"/>
    <property type="match status" value="1"/>
</dbReference>
<feature type="region of interest" description="Disordered" evidence="1">
    <location>
        <begin position="861"/>
        <end position="931"/>
    </location>
</feature>
<dbReference type="Proteomes" id="UP000812966">
    <property type="component" value="Unassembled WGS sequence"/>
</dbReference>
<dbReference type="GO" id="GO:0007264">
    <property type="term" value="P:small GTPase-mediated signal transduction"/>
    <property type="evidence" value="ECO:0007669"/>
    <property type="project" value="TreeGrafter"/>
</dbReference>
<dbReference type="GO" id="GO:0005096">
    <property type="term" value="F:GTPase activator activity"/>
    <property type="evidence" value="ECO:0007669"/>
    <property type="project" value="TreeGrafter"/>
</dbReference>
<dbReference type="InterPro" id="IPR036388">
    <property type="entry name" value="WH-like_DNA-bd_sf"/>
</dbReference>
<keyword evidence="5" id="KW-1185">Reference proteome</keyword>
<dbReference type="GO" id="GO:0007010">
    <property type="term" value="P:cytoskeleton organization"/>
    <property type="evidence" value="ECO:0007669"/>
    <property type="project" value="TreeGrafter"/>
</dbReference>
<dbReference type="Pfam" id="PF00620">
    <property type="entry name" value="RhoGAP"/>
    <property type="match status" value="1"/>
</dbReference>
<dbReference type="GO" id="GO:0005886">
    <property type="term" value="C:plasma membrane"/>
    <property type="evidence" value="ECO:0007669"/>
    <property type="project" value="TreeGrafter"/>
</dbReference>
<feature type="domain" description="DEP" evidence="2">
    <location>
        <begin position="356"/>
        <end position="433"/>
    </location>
</feature>
<dbReference type="Pfam" id="PF00611">
    <property type="entry name" value="FCH"/>
    <property type="match status" value="1"/>
</dbReference>
<feature type="compositionally biased region" description="Low complexity" evidence="1">
    <location>
        <begin position="216"/>
        <end position="230"/>
    </location>
</feature>
<dbReference type="SUPFAM" id="SSF103657">
    <property type="entry name" value="BAR/IMD domain-like"/>
    <property type="match status" value="2"/>
</dbReference>
<dbReference type="SMART" id="SM00324">
    <property type="entry name" value="RhoGAP"/>
    <property type="match status" value="1"/>
</dbReference>
<dbReference type="SUPFAM" id="SSF46785">
    <property type="entry name" value="Winged helix' DNA-binding domain"/>
    <property type="match status" value="1"/>
</dbReference>
<dbReference type="CDD" id="cd04371">
    <property type="entry name" value="DEP"/>
    <property type="match status" value="1"/>
</dbReference>
<dbReference type="PROSITE" id="PS50186">
    <property type="entry name" value="DEP"/>
    <property type="match status" value="1"/>
</dbReference>
<evidence type="ECO:0000256" key="1">
    <source>
        <dbReference type="SAM" id="MobiDB-lite"/>
    </source>
</evidence>
<dbReference type="InterPro" id="IPR027267">
    <property type="entry name" value="AH/BAR_dom_sf"/>
</dbReference>
<comment type="caution">
    <text evidence="4">The sequence shown here is derived from an EMBL/GenBank/DDBJ whole genome shotgun (WGS) entry which is preliminary data.</text>
</comment>
<feature type="compositionally biased region" description="Pro residues" evidence="1">
    <location>
        <begin position="283"/>
        <end position="294"/>
    </location>
</feature>
<dbReference type="GO" id="GO:0000935">
    <property type="term" value="C:division septum"/>
    <property type="evidence" value="ECO:0007669"/>
    <property type="project" value="TreeGrafter"/>
</dbReference>
<name>A0A8K0JR87_9TREE</name>
<evidence type="ECO:0000259" key="3">
    <source>
        <dbReference type="PROSITE" id="PS50238"/>
    </source>
</evidence>
<dbReference type="AlphaFoldDB" id="A0A8K0JR87"/>
<dbReference type="Gene3D" id="1.20.1270.60">
    <property type="entry name" value="Arfaptin homology (AH) domain/BAR domain"/>
    <property type="match status" value="2"/>
</dbReference>
<feature type="region of interest" description="Disordered" evidence="1">
    <location>
        <begin position="257"/>
        <end position="298"/>
    </location>
</feature>
<dbReference type="InterPro" id="IPR000198">
    <property type="entry name" value="RhoGAP_dom"/>
</dbReference>
<dbReference type="Gene3D" id="1.10.555.10">
    <property type="entry name" value="Rho GTPase activation protein"/>
    <property type="match status" value="1"/>
</dbReference>
<dbReference type="InterPro" id="IPR036390">
    <property type="entry name" value="WH_DNA-bd_sf"/>
</dbReference>
<dbReference type="PANTHER" id="PTHR23065:SF17">
    <property type="entry name" value="RHO-GTPASE-ACTIVATING PROTEIN RGD2"/>
    <property type="match status" value="1"/>
</dbReference>
<feature type="region of interest" description="Disordered" evidence="1">
    <location>
        <begin position="462"/>
        <end position="483"/>
    </location>
</feature>
<dbReference type="OrthoDB" id="2155291at2759"/>
<feature type="region of interest" description="Disordered" evidence="1">
    <location>
        <begin position="190"/>
        <end position="238"/>
    </location>
</feature>